<accession>A0A0F7IH95</accession>
<evidence type="ECO:0000256" key="1">
    <source>
        <dbReference type="ARBA" id="ARBA00006432"/>
    </source>
</evidence>
<reference evidence="5 6" key="1">
    <citation type="submission" date="2015-04" db="EMBL/GenBank/DDBJ databases">
        <title>The complete genome sequence of the hyperthermophilic, obligate iron-reducing archaeon Geoglobus ahangari strain 234T.</title>
        <authorList>
            <person name="Manzella M.P."/>
            <person name="Holmes D.E."/>
            <person name="Rocheleau J.M."/>
            <person name="Chung A."/>
            <person name="Reguera G."/>
            <person name="Kashefi K."/>
        </authorList>
    </citation>
    <scope>NUCLEOTIDE SEQUENCE [LARGE SCALE GENOMIC DNA]</scope>
    <source>
        <strain evidence="5 6">234</strain>
    </source>
</reference>
<evidence type="ECO:0000259" key="3">
    <source>
        <dbReference type="Pfam" id="PF00501"/>
    </source>
</evidence>
<dbReference type="GO" id="GO:0031956">
    <property type="term" value="F:medium-chain fatty acid-CoA ligase activity"/>
    <property type="evidence" value="ECO:0007669"/>
    <property type="project" value="TreeGrafter"/>
</dbReference>
<dbReference type="GeneID" id="24803203"/>
<dbReference type="Proteomes" id="UP000034723">
    <property type="component" value="Chromosome"/>
</dbReference>
<dbReference type="RefSeq" id="WP_052747732.1">
    <property type="nucleotide sequence ID" value="NZ_CP011267.1"/>
</dbReference>
<dbReference type="Gene3D" id="3.40.50.12780">
    <property type="entry name" value="N-terminal domain of ligase-like"/>
    <property type="match status" value="1"/>
</dbReference>
<dbReference type="PATRIC" id="fig|113653.22.peg.623"/>
<dbReference type="Gene3D" id="3.30.300.30">
    <property type="match status" value="1"/>
</dbReference>
<feature type="domain" description="AMP-dependent synthetase/ligase" evidence="3">
    <location>
        <begin position="29"/>
        <end position="385"/>
    </location>
</feature>
<dbReference type="EC" id="6.2.1.-" evidence="5"/>
<organism evidence="5 6">
    <name type="scientific">Geoglobus ahangari</name>
    <dbReference type="NCBI Taxonomy" id="113653"/>
    <lineage>
        <taxon>Archaea</taxon>
        <taxon>Methanobacteriati</taxon>
        <taxon>Methanobacteriota</taxon>
        <taxon>Archaeoglobi</taxon>
        <taxon>Archaeoglobales</taxon>
        <taxon>Archaeoglobaceae</taxon>
        <taxon>Geoglobus</taxon>
    </lineage>
</organism>
<dbReference type="AlphaFoldDB" id="A0A0F7IH95"/>
<name>A0A0F7IH95_9EURY</name>
<dbReference type="PANTHER" id="PTHR43201">
    <property type="entry name" value="ACYL-COA SYNTHETASE"/>
    <property type="match status" value="1"/>
</dbReference>
<evidence type="ECO:0000313" key="6">
    <source>
        <dbReference type="Proteomes" id="UP000034723"/>
    </source>
</evidence>
<protein>
    <submittedName>
        <fullName evidence="5">Acyl-CoA synthetases (AMP-forming)/AMP-acid ligases II</fullName>
        <ecNumber evidence="5">6.2.1.-</ecNumber>
    </submittedName>
</protein>
<dbReference type="InterPro" id="IPR042099">
    <property type="entry name" value="ANL_N_sf"/>
</dbReference>
<gene>
    <name evidence="5" type="ORF">GAH_00623</name>
</gene>
<dbReference type="GO" id="GO:0006631">
    <property type="term" value="P:fatty acid metabolic process"/>
    <property type="evidence" value="ECO:0007669"/>
    <property type="project" value="TreeGrafter"/>
</dbReference>
<dbReference type="KEGG" id="gah:GAH_00623"/>
<comment type="similarity">
    <text evidence="1">Belongs to the ATP-dependent AMP-binding enzyme family.</text>
</comment>
<dbReference type="InterPro" id="IPR045851">
    <property type="entry name" value="AMP-bd_C_sf"/>
</dbReference>
<dbReference type="STRING" id="113653.GAH_00623"/>
<dbReference type="PROSITE" id="PS00455">
    <property type="entry name" value="AMP_BINDING"/>
    <property type="match status" value="1"/>
</dbReference>
<dbReference type="EMBL" id="CP011267">
    <property type="protein sequence ID" value="AKG92037.1"/>
    <property type="molecule type" value="Genomic_DNA"/>
</dbReference>
<evidence type="ECO:0000259" key="4">
    <source>
        <dbReference type="Pfam" id="PF13193"/>
    </source>
</evidence>
<feature type="domain" description="AMP-binding enzyme C-terminal" evidence="4">
    <location>
        <begin position="435"/>
        <end position="509"/>
    </location>
</feature>
<dbReference type="OrthoDB" id="275266at2157"/>
<evidence type="ECO:0000313" key="5">
    <source>
        <dbReference type="EMBL" id="AKG92037.1"/>
    </source>
</evidence>
<keyword evidence="2 5" id="KW-0436">Ligase</keyword>
<dbReference type="InterPro" id="IPR020845">
    <property type="entry name" value="AMP-binding_CS"/>
</dbReference>
<keyword evidence="6" id="KW-1185">Reference proteome</keyword>
<dbReference type="HOGENOM" id="CLU_000022_59_0_2"/>
<sequence length="544" mass="61785">MAGWPTYSYAVRNLPEEMAKADTVKEAVEAAARRKGSDTYAIFADTGERMSYGELNRDASRIGNALMDLGVKKGDRVALYLRNSLDYLRCIYACAKIGAIEVPVNWFYRELDARHVIGNSESSTIIVEEDLLPIVESIKDKLPHLERIIVRGDSSEYTTLDQLDGSSRNPEVSVSKDDPMAIIYTSGTTGLPKGAVLSNYSYTLSAKAITLWMIGEEDNDYTGLPLFHINAQIYSSLGMMFAGGKITLRSIFSASKFWEDVSNYGATAFNLLGSMANILYALPPTEFERDNPAKYVIIGGMPKEIWLKFEERFGVEVLEGYSQTEEPLPCLNPPHPYKKIGSFGVPVFPDLGHEVKVVDETGKEVERGRVGELIRKSPAQMLGYWKDEERTAETIRNGWLYSGDFVTMDEDGYLYFVDRKKFIVRRSGENIASWEIEDVIKSHPKVQDVAVIPVLDELRGEEIKAFIRPKEGVEIKPEEIVEYMAGKVAYFKIPRYIEFVETFPYTPTGRIKKWQLKEEERGREDHGWDRDREIPDWRQRFGAR</sequence>
<dbReference type="Pfam" id="PF00501">
    <property type="entry name" value="AMP-binding"/>
    <property type="match status" value="1"/>
</dbReference>
<evidence type="ECO:0000256" key="2">
    <source>
        <dbReference type="ARBA" id="ARBA00022598"/>
    </source>
</evidence>
<dbReference type="SUPFAM" id="SSF56801">
    <property type="entry name" value="Acetyl-CoA synthetase-like"/>
    <property type="match status" value="1"/>
</dbReference>
<dbReference type="InterPro" id="IPR025110">
    <property type="entry name" value="AMP-bd_C"/>
</dbReference>
<dbReference type="Pfam" id="PF13193">
    <property type="entry name" value="AMP-binding_C"/>
    <property type="match status" value="1"/>
</dbReference>
<dbReference type="PANTHER" id="PTHR43201:SF5">
    <property type="entry name" value="MEDIUM-CHAIN ACYL-COA LIGASE ACSF2, MITOCHONDRIAL"/>
    <property type="match status" value="1"/>
</dbReference>
<proteinExistence type="inferred from homology"/>
<dbReference type="InParanoid" id="A0A0F7IH95"/>
<dbReference type="InterPro" id="IPR000873">
    <property type="entry name" value="AMP-dep_synth/lig_dom"/>
</dbReference>